<dbReference type="AlphaFoldDB" id="A0A0C1Y4J3"/>
<organism evidence="1">
    <name type="scientific">Lyngbya confervoides BDU141951</name>
    <dbReference type="NCBI Taxonomy" id="1574623"/>
    <lineage>
        <taxon>Bacteria</taxon>
        <taxon>Bacillati</taxon>
        <taxon>Cyanobacteriota</taxon>
        <taxon>Cyanophyceae</taxon>
        <taxon>Oscillatoriophycideae</taxon>
        <taxon>Oscillatoriales</taxon>
        <taxon>Microcoleaceae</taxon>
        <taxon>Lyngbya</taxon>
    </lineage>
</organism>
<reference evidence="1" key="3">
    <citation type="submission" date="2020-02" db="EMBL/GenBank/DDBJ databases">
        <authorList>
            <person name="Sarangi A.N."/>
            <person name="Ghosh S."/>
            <person name="Mukherjee M."/>
            <person name="Tripathy S."/>
        </authorList>
    </citation>
    <scope>NUCLEOTIDE SEQUENCE</scope>
    <source>
        <strain evidence="1">BDU141951</strain>
    </source>
</reference>
<name>A0A0C1Y4J3_9CYAN</name>
<dbReference type="InterPro" id="IPR025461">
    <property type="entry name" value="ABA4-like"/>
</dbReference>
<dbReference type="PANTHER" id="PTHR34543:SF1">
    <property type="entry name" value="PROTEIN ABA DEFICIENT 4, CHLOROPLASTIC"/>
    <property type="match status" value="1"/>
</dbReference>
<evidence type="ECO:0000313" key="1">
    <source>
        <dbReference type="EMBL" id="NEV66904.1"/>
    </source>
</evidence>
<dbReference type="EMBL" id="JTHE02000003">
    <property type="protein sequence ID" value="NEV66904.1"/>
    <property type="molecule type" value="Genomic_DNA"/>
</dbReference>
<reference evidence="1" key="2">
    <citation type="journal article" date="2015" name="Genome Announc.">
        <title>Draft Genome Sequence of Filamentous Marine Cyanobacterium Lyngbya confervoides Strain BDU141951.</title>
        <authorList>
            <person name="Chandrababunaidu M.M."/>
            <person name="Sen D."/>
            <person name="Tripathy S."/>
        </authorList>
    </citation>
    <scope>NUCLEOTIDE SEQUENCE</scope>
    <source>
        <strain evidence="1">BDU141951</strain>
    </source>
</reference>
<dbReference type="PANTHER" id="PTHR34543">
    <property type="entry name" value="PROTEIN ABA DEFICIENT 4, CHLOROPLASTIC"/>
    <property type="match status" value="1"/>
</dbReference>
<accession>A0A0C1Y4J3</accession>
<sequence length="160" mass="17875">MLIPSATDLENIFQVANLFVLPFWALMVLLPNWSVTRRLMQSYIPFAALASLYVYLFVTLDGGILEAFSDPQLELTGLAGMFANSHVMALGWVHFLVMDLFVGRWIYLQGQENGIFTRHSLAFCLFAGPFGLLIHFFTAAITQRFFTPDDDGTSAEPSAV</sequence>
<gene>
    <name evidence="1" type="ORF">QQ91_007220</name>
</gene>
<dbReference type="Pfam" id="PF14108">
    <property type="entry name" value="ABA4-like"/>
    <property type="match status" value="1"/>
</dbReference>
<comment type="caution">
    <text evidence="1">The sequence shown here is derived from an EMBL/GenBank/DDBJ whole genome shotgun (WGS) entry which is preliminary data.</text>
</comment>
<reference evidence="1" key="1">
    <citation type="submission" date="2014-11" db="EMBL/GenBank/DDBJ databases">
        <authorList>
            <person name="Malar M.C."/>
            <person name="Sen D."/>
            <person name="Tripathy S."/>
        </authorList>
    </citation>
    <scope>NUCLEOTIDE SEQUENCE</scope>
    <source>
        <strain evidence="1">BDU141951</strain>
    </source>
</reference>
<proteinExistence type="predicted"/>
<protein>
    <submittedName>
        <fullName evidence="1">DUF4281 domain-containing protein</fullName>
    </submittedName>
</protein>